<dbReference type="SUPFAM" id="SSF56935">
    <property type="entry name" value="Porins"/>
    <property type="match status" value="1"/>
</dbReference>
<dbReference type="EMBL" id="JAERTY010000005">
    <property type="protein sequence ID" value="MBL1409302.1"/>
    <property type="molecule type" value="Genomic_DNA"/>
</dbReference>
<proteinExistence type="inferred from homology"/>
<comment type="similarity">
    <text evidence="10 11">Belongs to the TonB-dependent receptor family.</text>
</comment>
<evidence type="ECO:0000256" key="6">
    <source>
        <dbReference type="ARBA" id="ARBA00023077"/>
    </source>
</evidence>
<evidence type="ECO:0000256" key="7">
    <source>
        <dbReference type="ARBA" id="ARBA00023136"/>
    </source>
</evidence>
<dbReference type="RefSeq" id="WP_202103052.1">
    <property type="nucleotide sequence ID" value="NZ_JAERTY010000005.1"/>
</dbReference>
<comment type="caution">
    <text evidence="15">The sequence shown here is derived from an EMBL/GenBank/DDBJ whole genome shotgun (WGS) entry which is preliminary data.</text>
</comment>
<protein>
    <submittedName>
        <fullName evidence="15">TonB-dependent receptor</fullName>
    </submittedName>
</protein>
<evidence type="ECO:0000259" key="13">
    <source>
        <dbReference type="Pfam" id="PF00593"/>
    </source>
</evidence>
<evidence type="ECO:0000313" key="15">
    <source>
        <dbReference type="EMBL" id="MBL1409302.1"/>
    </source>
</evidence>
<keyword evidence="16" id="KW-1185">Reference proteome</keyword>
<keyword evidence="2 10" id="KW-0813">Transport</keyword>
<name>A0ABS1R3L9_9SPHI</name>
<dbReference type="Pfam" id="PF00593">
    <property type="entry name" value="TonB_dep_Rec_b-barrel"/>
    <property type="match status" value="1"/>
</dbReference>
<evidence type="ECO:0000256" key="2">
    <source>
        <dbReference type="ARBA" id="ARBA00022448"/>
    </source>
</evidence>
<dbReference type="InterPro" id="IPR000531">
    <property type="entry name" value="Beta-barrel_TonB"/>
</dbReference>
<keyword evidence="6 11" id="KW-0798">TonB box</keyword>
<dbReference type="InterPro" id="IPR039426">
    <property type="entry name" value="TonB-dep_rcpt-like"/>
</dbReference>
<dbReference type="Gene3D" id="2.170.130.10">
    <property type="entry name" value="TonB-dependent receptor, plug domain"/>
    <property type="match status" value="1"/>
</dbReference>
<dbReference type="PROSITE" id="PS52016">
    <property type="entry name" value="TONB_DEPENDENT_REC_3"/>
    <property type="match status" value="1"/>
</dbReference>
<keyword evidence="7 10" id="KW-0472">Membrane</keyword>
<evidence type="ECO:0000256" key="11">
    <source>
        <dbReference type="RuleBase" id="RU003357"/>
    </source>
</evidence>
<evidence type="ECO:0000256" key="12">
    <source>
        <dbReference type="SAM" id="SignalP"/>
    </source>
</evidence>
<feature type="chain" id="PRO_5046030813" evidence="12">
    <location>
        <begin position="20"/>
        <end position="623"/>
    </location>
</feature>
<dbReference type="PANTHER" id="PTHR30069">
    <property type="entry name" value="TONB-DEPENDENT OUTER MEMBRANE RECEPTOR"/>
    <property type="match status" value="1"/>
</dbReference>
<evidence type="ECO:0000256" key="3">
    <source>
        <dbReference type="ARBA" id="ARBA00022452"/>
    </source>
</evidence>
<keyword evidence="5 12" id="KW-0732">Signal</keyword>
<evidence type="ECO:0000256" key="9">
    <source>
        <dbReference type="ARBA" id="ARBA00023237"/>
    </source>
</evidence>
<organism evidence="15 16">
    <name type="scientific">Sphingobacterium faecale</name>
    <dbReference type="NCBI Taxonomy" id="2803775"/>
    <lineage>
        <taxon>Bacteria</taxon>
        <taxon>Pseudomonadati</taxon>
        <taxon>Bacteroidota</taxon>
        <taxon>Sphingobacteriia</taxon>
        <taxon>Sphingobacteriales</taxon>
        <taxon>Sphingobacteriaceae</taxon>
        <taxon>Sphingobacterium</taxon>
    </lineage>
</organism>
<evidence type="ECO:0000313" key="16">
    <source>
        <dbReference type="Proteomes" id="UP000625283"/>
    </source>
</evidence>
<reference evidence="15 16" key="1">
    <citation type="submission" date="2021-01" db="EMBL/GenBank/DDBJ databases">
        <title>C459-1 draft genome sequence.</title>
        <authorList>
            <person name="Zhang X.-F."/>
        </authorList>
    </citation>
    <scope>NUCLEOTIDE SEQUENCE [LARGE SCALE GENOMIC DNA]</scope>
    <source>
        <strain evidence="16">C459-1</strain>
    </source>
</reference>
<dbReference type="Pfam" id="PF07715">
    <property type="entry name" value="Plug"/>
    <property type="match status" value="1"/>
</dbReference>
<evidence type="ECO:0000256" key="1">
    <source>
        <dbReference type="ARBA" id="ARBA00004571"/>
    </source>
</evidence>
<accession>A0ABS1R3L9</accession>
<comment type="subcellular location">
    <subcellularLocation>
        <location evidence="1 10">Cell outer membrane</location>
        <topology evidence="1 10">Multi-pass membrane protein</topology>
    </subcellularLocation>
</comment>
<dbReference type="InterPro" id="IPR012910">
    <property type="entry name" value="Plug_dom"/>
</dbReference>
<evidence type="ECO:0000256" key="5">
    <source>
        <dbReference type="ARBA" id="ARBA00022729"/>
    </source>
</evidence>
<dbReference type="InterPro" id="IPR037066">
    <property type="entry name" value="Plug_dom_sf"/>
</dbReference>
<dbReference type="Proteomes" id="UP000625283">
    <property type="component" value="Unassembled WGS sequence"/>
</dbReference>
<gene>
    <name evidence="15" type="ORF">JKG61_11120</name>
</gene>
<feature type="domain" description="TonB-dependent receptor-like beta-barrel" evidence="13">
    <location>
        <begin position="248"/>
        <end position="594"/>
    </location>
</feature>
<evidence type="ECO:0000259" key="14">
    <source>
        <dbReference type="Pfam" id="PF07715"/>
    </source>
</evidence>
<dbReference type="InterPro" id="IPR036942">
    <property type="entry name" value="Beta-barrel_TonB_sf"/>
</dbReference>
<sequence length="623" mass="70347">MKRLFLILPLVALSVSIKAQIGASDTTSLHEVVISENRLQIPFNKRNRNIQIIQKEDIAKMPVRSINEVLSYIPGVDVRQRGPFGTQADVNIDGGSFEQTLILVNGVKVSDVQTGHHSMNIPISLDAVERIEVLKGPAARVYGINALTGAINIITKPQIGTDVSVRVQGSSSFSGKEEGDGTGIYGGGDVQAVANMGNAQMQNLISVGGAKSNGQRYNTATENLKAFFQGKYALGARDEVSLMAGYIHSAFGTNGYYAAPHDKESYEIVKTRMFSLGSTHQLSDNFFLKPRLSYRGNKDDYRFFRDDLSKSRFQHETNVYSAELNSILHTTIGDFGFGLESRFEEIESTSLGDRNRYNHGVYAEYKTEAIDRVLLNIGSYLNYNTQYGWQVFPGIDIGYSITNNWKASFSVGSSQRIPTYTDLYLVQTGNIGNAELKSENAWQYELGLRYEKSAIYLQGGAFYRNISNFIDRIRDNVKDPYKPFNFGDNKMFGVNFGFGQVISISDKQKLKYDLSYSYLQPKEMTYAENVTSMFIVESLKHQTLLRVLYQIDRLDFSLGNRWIKRERNNPYFISDLRVGYGMNQWSLYVEGTNLLNQQYKETAAVAMPGRWYTAGLRYQWKYK</sequence>
<evidence type="ECO:0000256" key="10">
    <source>
        <dbReference type="PROSITE-ProRule" id="PRU01360"/>
    </source>
</evidence>
<keyword evidence="8 15" id="KW-0675">Receptor</keyword>
<evidence type="ECO:0000256" key="8">
    <source>
        <dbReference type="ARBA" id="ARBA00023170"/>
    </source>
</evidence>
<keyword evidence="4 10" id="KW-0812">Transmembrane</keyword>
<evidence type="ECO:0000256" key="4">
    <source>
        <dbReference type="ARBA" id="ARBA00022692"/>
    </source>
</evidence>
<keyword evidence="9 10" id="KW-0998">Cell outer membrane</keyword>
<dbReference type="PANTHER" id="PTHR30069:SF29">
    <property type="entry name" value="HEMOGLOBIN AND HEMOGLOBIN-HAPTOGLOBIN-BINDING PROTEIN 1-RELATED"/>
    <property type="match status" value="1"/>
</dbReference>
<feature type="signal peptide" evidence="12">
    <location>
        <begin position="1"/>
        <end position="19"/>
    </location>
</feature>
<dbReference type="Gene3D" id="2.40.170.20">
    <property type="entry name" value="TonB-dependent receptor, beta-barrel domain"/>
    <property type="match status" value="1"/>
</dbReference>
<keyword evidence="3 10" id="KW-1134">Transmembrane beta strand</keyword>
<feature type="domain" description="TonB-dependent receptor plug" evidence="14">
    <location>
        <begin position="48"/>
        <end position="150"/>
    </location>
</feature>